<dbReference type="Pfam" id="PF13442">
    <property type="entry name" value="Cytochrome_CBB3"/>
    <property type="match status" value="1"/>
</dbReference>
<evidence type="ECO:0000313" key="7">
    <source>
        <dbReference type="Proteomes" id="UP000195807"/>
    </source>
</evidence>
<dbReference type="InterPro" id="IPR036909">
    <property type="entry name" value="Cyt_c-like_dom_sf"/>
</dbReference>
<dbReference type="OrthoDB" id="9794982at2"/>
<keyword evidence="7" id="KW-1185">Reference proteome</keyword>
<evidence type="ECO:0000256" key="1">
    <source>
        <dbReference type="ARBA" id="ARBA00022617"/>
    </source>
</evidence>
<feature type="domain" description="Cytochrome c" evidence="5">
    <location>
        <begin position="41"/>
        <end position="132"/>
    </location>
</feature>
<dbReference type="GO" id="GO:0009055">
    <property type="term" value="F:electron transfer activity"/>
    <property type="evidence" value="ECO:0007669"/>
    <property type="project" value="InterPro"/>
</dbReference>
<dbReference type="PROSITE" id="PS51007">
    <property type="entry name" value="CYTC"/>
    <property type="match status" value="1"/>
</dbReference>
<dbReference type="Proteomes" id="UP000195807">
    <property type="component" value="Chromosome"/>
</dbReference>
<keyword evidence="1 4" id="KW-0349">Heme</keyword>
<dbReference type="RefSeq" id="WP_066844483.1">
    <property type="nucleotide sequence ID" value="NZ_CP019602.1"/>
</dbReference>
<evidence type="ECO:0000256" key="3">
    <source>
        <dbReference type="ARBA" id="ARBA00023004"/>
    </source>
</evidence>
<dbReference type="GO" id="GO:0020037">
    <property type="term" value="F:heme binding"/>
    <property type="evidence" value="ECO:0007669"/>
    <property type="project" value="InterPro"/>
</dbReference>
<keyword evidence="2 4" id="KW-0479">Metal-binding</keyword>
<keyword evidence="3 4" id="KW-0408">Iron</keyword>
<dbReference type="Gene3D" id="1.10.760.10">
    <property type="entry name" value="Cytochrome c-like domain"/>
    <property type="match status" value="1"/>
</dbReference>
<evidence type="ECO:0000256" key="2">
    <source>
        <dbReference type="ARBA" id="ARBA00022723"/>
    </source>
</evidence>
<organism evidence="6 7">
    <name type="scientific">Croceicoccus marinus</name>
    <dbReference type="NCBI Taxonomy" id="450378"/>
    <lineage>
        <taxon>Bacteria</taxon>
        <taxon>Pseudomonadati</taxon>
        <taxon>Pseudomonadota</taxon>
        <taxon>Alphaproteobacteria</taxon>
        <taxon>Sphingomonadales</taxon>
        <taxon>Erythrobacteraceae</taxon>
        <taxon>Croceicoccus</taxon>
    </lineage>
</organism>
<name>A0A1Z1FB82_9SPHN</name>
<reference evidence="6 7" key="1">
    <citation type="submission" date="2017-01" db="EMBL/GenBank/DDBJ databases">
        <title>Complete genome sequence of esterase-producing bacterium Croceicoccus marinus E4A9.</title>
        <authorList>
            <person name="Wu Y.-H."/>
            <person name="Cheng H."/>
            <person name="Xu L."/>
            <person name="Huo Y.-Y."/>
            <person name="Wang C.-S."/>
            <person name="Xu X.-W."/>
        </authorList>
    </citation>
    <scope>NUCLEOTIDE SEQUENCE [LARGE SCALE GENOMIC DNA]</scope>
    <source>
        <strain evidence="6 7">E4A9</strain>
    </source>
</reference>
<dbReference type="AlphaFoldDB" id="A0A1Z1FB82"/>
<dbReference type="PROSITE" id="PS51257">
    <property type="entry name" value="PROKAR_LIPOPROTEIN"/>
    <property type="match status" value="1"/>
</dbReference>
<proteinExistence type="predicted"/>
<evidence type="ECO:0000259" key="5">
    <source>
        <dbReference type="PROSITE" id="PS51007"/>
    </source>
</evidence>
<dbReference type="InterPro" id="IPR009056">
    <property type="entry name" value="Cyt_c-like_dom"/>
</dbReference>
<dbReference type="EMBL" id="CP019602">
    <property type="protein sequence ID" value="ARU15986.1"/>
    <property type="molecule type" value="Genomic_DNA"/>
</dbReference>
<gene>
    <name evidence="6" type="ORF">A9D14_07025</name>
</gene>
<dbReference type="KEGG" id="cman:A9D14_07025"/>
<evidence type="ECO:0000256" key="4">
    <source>
        <dbReference type="PROSITE-ProRule" id="PRU00433"/>
    </source>
</evidence>
<evidence type="ECO:0000313" key="6">
    <source>
        <dbReference type="EMBL" id="ARU15986.1"/>
    </source>
</evidence>
<sequence>MKGDSSLTTGPALRAILPALLLLVLGACKQPPDEVVTTQSSAEERGRVAIKQVGCGACHEIRGIDWPRGRAGPSLIGFDDKTPIAGELANTPAALAAFIRNAPAVVPGSTMPPMPVTEREARDIAAYLYSRQDD</sequence>
<protein>
    <recommendedName>
        <fullName evidence="5">Cytochrome c domain-containing protein</fullName>
    </recommendedName>
</protein>
<accession>A0A1Z1FB82</accession>
<dbReference type="SUPFAM" id="SSF46626">
    <property type="entry name" value="Cytochrome c"/>
    <property type="match status" value="1"/>
</dbReference>
<dbReference type="STRING" id="450378.GCA_001661675_01405"/>
<dbReference type="GO" id="GO:0046872">
    <property type="term" value="F:metal ion binding"/>
    <property type="evidence" value="ECO:0007669"/>
    <property type="project" value="UniProtKB-KW"/>
</dbReference>